<feature type="domain" description="FAD-binding" evidence="6">
    <location>
        <begin position="7"/>
        <end position="365"/>
    </location>
</feature>
<dbReference type="PRINTS" id="PR00420">
    <property type="entry name" value="RNGMNOXGNASE"/>
</dbReference>
<evidence type="ECO:0000259" key="6">
    <source>
        <dbReference type="Pfam" id="PF01494"/>
    </source>
</evidence>
<dbReference type="EMBL" id="PVQB02000884">
    <property type="protein sequence ID" value="KAF4333246.1"/>
    <property type="molecule type" value="Genomic_DNA"/>
</dbReference>
<dbReference type="SUPFAM" id="SSF51905">
    <property type="entry name" value="FAD/NAD(P)-binding domain"/>
    <property type="match status" value="1"/>
</dbReference>
<name>A0A9P5A6T6_9HYPO</name>
<dbReference type="InterPro" id="IPR002938">
    <property type="entry name" value="FAD-bd"/>
</dbReference>
<evidence type="ECO:0000256" key="5">
    <source>
        <dbReference type="ARBA" id="ARBA00023033"/>
    </source>
</evidence>
<accession>A0A9P5A6T6</accession>
<keyword evidence="5" id="KW-0503">Monooxygenase</keyword>
<comment type="similarity">
    <text evidence="1">Belongs to the paxM FAD-dependent monooxygenase family.</text>
</comment>
<evidence type="ECO:0000256" key="4">
    <source>
        <dbReference type="ARBA" id="ARBA00023002"/>
    </source>
</evidence>
<evidence type="ECO:0000256" key="2">
    <source>
        <dbReference type="ARBA" id="ARBA00022630"/>
    </source>
</evidence>
<dbReference type="InterPro" id="IPR050493">
    <property type="entry name" value="FAD-dep_Monooxygenase_BioMet"/>
</dbReference>
<reference evidence="7" key="2">
    <citation type="submission" date="2020-02" db="EMBL/GenBank/DDBJ databases">
        <title>Identification and distribution of gene clusters putatively required for synthesis of sphingolipid metabolism inhibitors in phylogenetically diverse species of the filamentous fungus Fusarium.</title>
        <authorList>
            <person name="Kim H.-S."/>
            <person name="Busman M."/>
            <person name="Brown D.W."/>
            <person name="Divon H."/>
            <person name="Uhlig S."/>
            <person name="Proctor R.H."/>
        </authorList>
    </citation>
    <scope>NUCLEOTIDE SEQUENCE</scope>
    <source>
        <strain evidence="7">NRRL 25174</strain>
    </source>
</reference>
<comment type="caution">
    <text evidence="7">The sequence shown here is derived from an EMBL/GenBank/DDBJ whole genome shotgun (WGS) entry which is preliminary data.</text>
</comment>
<reference evidence="7" key="1">
    <citation type="journal article" date="2017" name="Mycologia">
        <title>Fusarium algeriense, sp. nov., a novel toxigenic crown rot pathogen of durum wheat from Algeria is nested in the Fusarium burgessii species complex.</title>
        <authorList>
            <person name="Laraba I."/>
            <person name="Keddad A."/>
            <person name="Boureghda H."/>
            <person name="Abdallah N."/>
            <person name="Vaughan M.M."/>
            <person name="Proctor R.H."/>
            <person name="Busman M."/>
            <person name="O'Donnell K."/>
        </authorList>
    </citation>
    <scope>NUCLEOTIDE SEQUENCE</scope>
    <source>
        <strain evidence="7">NRRL 25174</strain>
    </source>
</reference>
<dbReference type="Pfam" id="PF01494">
    <property type="entry name" value="FAD_binding_3"/>
    <property type="match status" value="1"/>
</dbReference>
<dbReference type="Proteomes" id="UP000730481">
    <property type="component" value="Unassembled WGS sequence"/>
</dbReference>
<dbReference type="GO" id="GO:0071949">
    <property type="term" value="F:FAD binding"/>
    <property type="evidence" value="ECO:0007669"/>
    <property type="project" value="InterPro"/>
</dbReference>
<organism evidence="7 8">
    <name type="scientific">Fusarium beomiforme</name>
    <dbReference type="NCBI Taxonomy" id="44412"/>
    <lineage>
        <taxon>Eukaryota</taxon>
        <taxon>Fungi</taxon>
        <taxon>Dikarya</taxon>
        <taxon>Ascomycota</taxon>
        <taxon>Pezizomycotina</taxon>
        <taxon>Sordariomycetes</taxon>
        <taxon>Hypocreomycetidae</taxon>
        <taxon>Hypocreales</taxon>
        <taxon>Nectriaceae</taxon>
        <taxon>Fusarium</taxon>
        <taxon>Fusarium burgessii species complex</taxon>
    </lineage>
</organism>
<evidence type="ECO:0000256" key="1">
    <source>
        <dbReference type="ARBA" id="ARBA00007992"/>
    </source>
</evidence>
<dbReference type="GO" id="GO:0004497">
    <property type="term" value="F:monooxygenase activity"/>
    <property type="evidence" value="ECO:0007669"/>
    <property type="project" value="UniProtKB-KW"/>
</dbReference>
<dbReference type="PANTHER" id="PTHR13789:SF309">
    <property type="entry name" value="PUTATIVE (AFU_ORTHOLOGUE AFUA_6G14510)-RELATED"/>
    <property type="match status" value="1"/>
</dbReference>
<dbReference type="Gene3D" id="3.50.50.60">
    <property type="entry name" value="FAD/NAD(P)-binding domain"/>
    <property type="match status" value="1"/>
</dbReference>
<sequence>MAPIQRAIIIGGGPAGLAAAIRLKAHNGIDTVVYEIRSEPTTLGGAINIPSNGLRLFDRLGLYNKLVSRGSSASQLIVHSRQGTILADLDLAGWSRGQVGFGFMRVLRRDLIDVLLEETTTQNVPVIFGKSVTKIVETESQATVTFADGTTDTADLLLGCDGIHSAVRSLHVSPKAAPEYTGIANMFTILPVSELSEANRELAPALHATLTRQGLFGVMPCTASGSHLYWFYSREVPLPSGDSREGWETYNKQQVRGFKENLESVFADATGHWSDQLREMVQKTDTIKFYPLYKMPSAIKWFTKRSLILGDAAHAMQPHAGQGTSMALEDVFLLSRLLEQPSRPLAEVFEKYQAIRRPRVEAIANASASNGEIRKDTGPMALKVKEFTFWGLFSLYKMVGLQKWGIGMNQKDTVYDIMAEPI</sequence>
<evidence type="ECO:0000256" key="3">
    <source>
        <dbReference type="ARBA" id="ARBA00022827"/>
    </source>
</evidence>
<keyword evidence="2" id="KW-0285">Flavoprotein</keyword>
<dbReference type="PANTHER" id="PTHR13789">
    <property type="entry name" value="MONOOXYGENASE"/>
    <property type="match status" value="1"/>
</dbReference>
<evidence type="ECO:0000313" key="7">
    <source>
        <dbReference type="EMBL" id="KAF4333246.1"/>
    </source>
</evidence>
<evidence type="ECO:0000313" key="8">
    <source>
        <dbReference type="Proteomes" id="UP000730481"/>
    </source>
</evidence>
<proteinExistence type="inferred from homology"/>
<keyword evidence="4" id="KW-0560">Oxidoreductase</keyword>
<protein>
    <submittedName>
        <fullName evidence="7">Salicylate hydroxylase</fullName>
    </submittedName>
</protein>
<keyword evidence="3" id="KW-0274">FAD</keyword>
<dbReference type="OrthoDB" id="16820at2759"/>
<gene>
    <name evidence="7" type="ORF">FBEOM_12945</name>
</gene>
<keyword evidence="8" id="KW-1185">Reference proteome</keyword>
<dbReference type="AlphaFoldDB" id="A0A9P5A6T6"/>
<dbReference type="InterPro" id="IPR036188">
    <property type="entry name" value="FAD/NAD-bd_sf"/>
</dbReference>